<dbReference type="OrthoDB" id="5328435at2759"/>
<accession>A0A436ZMT2</accession>
<dbReference type="AlphaFoldDB" id="A0A436ZMT2"/>
<reference evidence="1 2" key="1">
    <citation type="submission" date="2019-01" db="EMBL/GenBank/DDBJ databases">
        <title>Intercellular communication is required for trap formation in the nematode-trapping fungus Duddingtonia flagrans.</title>
        <authorList>
            <person name="Youssar L."/>
            <person name="Wernet V."/>
            <person name="Hensel N."/>
            <person name="Hildebrandt H.-G."/>
            <person name="Fischer R."/>
        </authorList>
    </citation>
    <scope>NUCLEOTIDE SEQUENCE [LARGE SCALE GENOMIC DNA]</scope>
    <source>
        <strain evidence="1 2">CBS H-5679</strain>
    </source>
</reference>
<dbReference type="Proteomes" id="UP000283090">
    <property type="component" value="Unassembled WGS sequence"/>
</dbReference>
<comment type="caution">
    <text evidence="1">The sequence shown here is derived from an EMBL/GenBank/DDBJ whole genome shotgun (WGS) entry which is preliminary data.</text>
</comment>
<evidence type="ECO:0000313" key="1">
    <source>
        <dbReference type="EMBL" id="RVD80183.1"/>
    </source>
</evidence>
<dbReference type="GeneID" id="93590399"/>
<keyword evidence="2" id="KW-1185">Reference proteome</keyword>
<sequence>MPPAIQTQCLSLIQANRKSQDNIRVDAWVRSLLKEHFADINEHCDDIASGRITKPIGNNFVLSLAEPSTLGFRRFWIDCVIGNQEKHNLARRPVDQFVNIVVLRSHSPKGGPLPNINAPITGLPMYRKVSEKISGKLDELICLGRYMAGMVKDIETIVLQLGMRYKPPTRREHEIVDEVIWWASPRTTNDKWLATFPFPLILPLLLSLAHGRAPEGALDQAHIPHRASRECSSWPSSFASMSSWLATSGTT</sequence>
<protein>
    <submittedName>
        <fullName evidence="1">Uncharacterized protein</fullName>
    </submittedName>
</protein>
<gene>
    <name evidence="1" type="ORF">DFL_008088</name>
</gene>
<dbReference type="RefSeq" id="XP_067485727.1">
    <property type="nucleotide sequence ID" value="XM_067637772.1"/>
</dbReference>
<name>A0A436ZMT2_ARTFL</name>
<proteinExistence type="predicted"/>
<dbReference type="EMBL" id="SAEB01000012">
    <property type="protein sequence ID" value="RVD80183.1"/>
    <property type="molecule type" value="Genomic_DNA"/>
</dbReference>
<organism evidence="1 2">
    <name type="scientific">Arthrobotrys flagrans</name>
    <name type="common">Nematode-trapping fungus</name>
    <name type="synonym">Trichothecium flagrans</name>
    <dbReference type="NCBI Taxonomy" id="97331"/>
    <lineage>
        <taxon>Eukaryota</taxon>
        <taxon>Fungi</taxon>
        <taxon>Dikarya</taxon>
        <taxon>Ascomycota</taxon>
        <taxon>Pezizomycotina</taxon>
        <taxon>Orbiliomycetes</taxon>
        <taxon>Orbiliales</taxon>
        <taxon>Orbiliaceae</taxon>
        <taxon>Arthrobotrys</taxon>
    </lineage>
</organism>
<evidence type="ECO:0000313" key="2">
    <source>
        <dbReference type="Proteomes" id="UP000283090"/>
    </source>
</evidence>
<dbReference type="VEuPathDB" id="FungiDB:DFL_008088"/>